<gene>
    <name evidence="2" type="ORF">HME9302_00987</name>
</gene>
<reference evidence="2 3" key="1">
    <citation type="submission" date="2018-04" db="EMBL/GenBank/DDBJ databases">
        <title>Altererythrobacter sp. HME9302 genome sequencing and assembly.</title>
        <authorList>
            <person name="Kang H."/>
            <person name="Kim H."/>
            <person name="Joh K."/>
        </authorList>
    </citation>
    <scope>NUCLEOTIDE SEQUENCE [LARGE SCALE GENOMIC DNA]</scope>
    <source>
        <strain evidence="2 3">HME9302</strain>
    </source>
</reference>
<accession>A0A369Q5M8</accession>
<comment type="caution">
    <text evidence="2">The sequence shown here is derived from an EMBL/GenBank/DDBJ whole genome shotgun (WGS) entry which is preliminary data.</text>
</comment>
<keyword evidence="3" id="KW-1185">Reference proteome</keyword>
<evidence type="ECO:0000256" key="1">
    <source>
        <dbReference type="SAM" id="MobiDB-lite"/>
    </source>
</evidence>
<dbReference type="AlphaFoldDB" id="A0A369Q5M8"/>
<dbReference type="RefSeq" id="WP_115366090.1">
    <property type="nucleotide sequence ID" value="NZ_QBKA01000002.1"/>
</dbReference>
<organism evidence="2 3">
    <name type="scientific">Alteripontixanthobacter maritimus</name>
    <dbReference type="NCBI Taxonomy" id="2161824"/>
    <lineage>
        <taxon>Bacteria</taxon>
        <taxon>Pseudomonadati</taxon>
        <taxon>Pseudomonadota</taxon>
        <taxon>Alphaproteobacteria</taxon>
        <taxon>Sphingomonadales</taxon>
        <taxon>Erythrobacteraceae</taxon>
        <taxon>Alteripontixanthobacter</taxon>
    </lineage>
</organism>
<protein>
    <submittedName>
        <fullName evidence="2">Uncharacterized protein</fullName>
    </submittedName>
</protein>
<proteinExistence type="predicted"/>
<sequence>MRQIGLTGLLRIELPEQTIRLCDGGFFQFEGEIYQSADDTFGTIGGVQSLSEGVGDSVPALNLSLLPSNDAPPGVLSKPGYQTSRVRFWLAEYDVQTGAITSADVQFDGQVDQTVLSIATGSREVAVSIVSLAERLFEGNIGNTLNPSWHKSIHPGETGHDNATGLSRQVAWGIESPGSGGMGKGRKDGGGSTQPSRNVRIY</sequence>
<dbReference type="OrthoDB" id="7554791at2"/>
<dbReference type="Proteomes" id="UP000253727">
    <property type="component" value="Unassembled WGS sequence"/>
</dbReference>
<feature type="compositionally biased region" description="Polar residues" evidence="1">
    <location>
        <begin position="193"/>
        <end position="202"/>
    </location>
</feature>
<feature type="region of interest" description="Disordered" evidence="1">
    <location>
        <begin position="172"/>
        <end position="202"/>
    </location>
</feature>
<evidence type="ECO:0000313" key="3">
    <source>
        <dbReference type="Proteomes" id="UP000253727"/>
    </source>
</evidence>
<dbReference type="EMBL" id="QBKA01000002">
    <property type="protein sequence ID" value="RDC59792.1"/>
    <property type="molecule type" value="Genomic_DNA"/>
</dbReference>
<evidence type="ECO:0000313" key="2">
    <source>
        <dbReference type="EMBL" id="RDC59792.1"/>
    </source>
</evidence>
<name>A0A369Q5M8_9SPHN</name>